<name>V6LTL0_9EUKA</name>
<dbReference type="VEuPathDB" id="GiardiaDB:SS50377_22972"/>
<evidence type="ECO:0000313" key="1">
    <source>
        <dbReference type="EMBL" id="EST47982.1"/>
    </source>
</evidence>
<keyword evidence="3" id="KW-1185">Reference proteome</keyword>
<accession>V6LTL0</accession>
<organism evidence="1">
    <name type="scientific">Spironucleus salmonicida</name>
    <dbReference type="NCBI Taxonomy" id="348837"/>
    <lineage>
        <taxon>Eukaryota</taxon>
        <taxon>Metamonada</taxon>
        <taxon>Diplomonadida</taxon>
        <taxon>Hexamitidae</taxon>
        <taxon>Hexamitinae</taxon>
        <taxon>Spironucleus</taxon>
    </lineage>
</organism>
<reference evidence="2" key="2">
    <citation type="submission" date="2020-12" db="EMBL/GenBank/DDBJ databases">
        <title>New Spironucleus salmonicida genome in near-complete chromosomes.</title>
        <authorList>
            <person name="Xu F."/>
            <person name="Kurt Z."/>
            <person name="Jimenez-Gonzalez A."/>
            <person name="Astvaldsson A."/>
            <person name="Andersson J.O."/>
            <person name="Svard S.G."/>
        </authorList>
    </citation>
    <scope>NUCLEOTIDE SEQUENCE</scope>
    <source>
        <strain evidence="2">ATCC 50377</strain>
    </source>
</reference>
<dbReference type="AlphaFoldDB" id="V6LTL0"/>
<protein>
    <submittedName>
        <fullName evidence="1">Uncharacterized protein</fullName>
    </submittedName>
</protein>
<sequence>MLDYKNMSRAQVLSAIAVEEFYANFQDLLVLSATLLQSLTHLRALRDVSKSLSASYLDMTTQDIRQSLMEKQSLRKICYKQLPVDMATFVSRRAEFEKVVEQSLAKYDQEGECPTPFPADFIWTQVQPDSVSIIQDIVAEAPPALLKNLKMQLSEKGVKCEVIAPFLDAATRSVAVAPTEELLKSLAVCNEKLAKSVSRSKGLNGSMTGSIRVSGLVGKGQGKV</sequence>
<evidence type="ECO:0000313" key="2">
    <source>
        <dbReference type="EMBL" id="KAH0575342.1"/>
    </source>
</evidence>
<dbReference type="EMBL" id="KI546014">
    <property type="protein sequence ID" value="EST47982.1"/>
    <property type="molecule type" value="Genomic_DNA"/>
</dbReference>
<evidence type="ECO:0000313" key="3">
    <source>
        <dbReference type="Proteomes" id="UP000018208"/>
    </source>
</evidence>
<gene>
    <name evidence="1" type="ORF">SS50377_11896</name>
    <name evidence="2" type="ORF">SS50377_22972</name>
</gene>
<proteinExistence type="predicted"/>
<reference evidence="1 2" key="1">
    <citation type="journal article" date="2014" name="PLoS Genet.">
        <title>The Genome of Spironucleus salmonicida Highlights a Fish Pathogen Adapted to Fluctuating Environments.</title>
        <authorList>
            <person name="Xu F."/>
            <person name="Jerlstrom-Hultqvist J."/>
            <person name="Einarsson E."/>
            <person name="Astvaldsson A."/>
            <person name="Svard S.G."/>
            <person name="Andersson J.O."/>
        </authorList>
    </citation>
    <scope>NUCLEOTIDE SEQUENCE</scope>
    <source>
        <strain evidence="2">ATCC 50377</strain>
    </source>
</reference>
<dbReference type="Proteomes" id="UP000018208">
    <property type="component" value="Unassembled WGS sequence"/>
</dbReference>
<dbReference type="EMBL" id="AUWU02000003">
    <property type="protein sequence ID" value="KAH0575342.1"/>
    <property type="molecule type" value="Genomic_DNA"/>
</dbReference>